<dbReference type="InterPro" id="IPR018060">
    <property type="entry name" value="HTH_AraC"/>
</dbReference>
<dbReference type="PRINTS" id="PR00032">
    <property type="entry name" value="HTHARAC"/>
</dbReference>
<evidence type="ECO:0000256" key="3">
    <source>
        <dbReference type="ARBA" id="ARBA00023163"/>
    </source>
</evidence>
<keyword evidence="1" id="KW-0805">Transcription regulation</keyword>
<evidence type="ECO:0000313" key="5">
    <source>
        <dbReference type="EMBL" id="PXY86594.1"/>
    </source>
</evidence>
<dbReference type="SMART" id="SM00342">
    <property type="entry name" value="HTH_ARAC"/>
    <property type="match status" value="1"/>
</dbReference>
<feature type="domain" description="HTH araC/xylS-type" evidence="4">
    <location>
        <begin position="1"/>
        <end position="77"/>
    </location>
</feature>
<dbReference type="Pfam" id="PF12833">
    <property type="entry name" value="HTH_18"/>
    <property type="match status" value="1"/>
</dbReference>
<dbReference type="PANTHER" id="PTHR46796:SF6">
    <property type="entry name" value="ARAC SUBFAMILY"/>
    <property type="match status" value="1"/>
</dbReference>
<dbReference type="GO" id="GO:0003700">
    <property type="term" value="F:DNA-binding transcription factor activity"/>
    <property type="evidence" value="ECO:0007669"/>
    <property type="project" value="InterPro"/>
</dbReference>
<dbReference type="OrthoDB" id="2060755at2"/>
<dbReference type="InterPro" id="IPR009057">
    <property type="entry name" value="Homeodomain-like_sf"/>
</dbReference>
<dbReference type="AlphaFoldDB" id="A0A318MKX4"/>
<dbReference type="PANTHER" id="PTHR46796">
    <property type="entry name" value="HTH-TYPE TRANSCRIPTIONAL ACTIVATOR RHAS-RELATED"/>
    <property type="match status" value="1"/>
</dbReference>
<dbReference type="RefSeq" id="WP_110413429.1">
    <property type="nucleotide sequence ID" value="NZ_CP181447.1"/>
</dbReference>
<proteinExistence type="predicted"/>
<sequence length="79" mass="8765">MTGLGEPSFIRVFKKAAGYTPHAYVMDARINAARSMLSNSSKPVEQIALNCGYSKLSVFCSAFKSKVGMPPMEYRRRTL</sequence>
<dbReference type="InterPro" id="IPR050204">
    <property type="entry name" value="AraC_XylS_family_regulators"/>
</dbReference>
<name>A0A318MKX4_9BIFI</name>
<dbReference type="SUPFAM" id="SSF46689">
    <property type="entry name" value="Homeodomain-like"/>
    <property type="match status" value="1"/>
</dbReference>
<organism evidence="5 6">
    <name type="scientific">Bifidobacterium asteroides</name>
    <dbReference type="NCBI Taxonomy" id="1684"/>
    <lineage>
        <taxon>Bacteria</taxon>
        <taxon>Bacillati</taxon>
        <taxon>Actinomycetota</taxon>
        <taxon>Actinomycetes</taxon>
        <taxon>Bifidobacteriales</taxon>
        <taxon>Bifidobacteriaceae</taxon>
        <taxon>Bifidobacterium</taxon>
    </lineage>
</organism>
<dbReference type="PROSITE" id="PS01124">
    <property type="entry name" value="HTH_ARAC_FAMILY_2"/>
    <property type="match status" value="1"/>
</dbReference>
<comment type="caution">
    <text evidence="5">The sequence shown here is derived from an EMBL/GenBank/DDBJ whole genome shotgun (WGS) entry which is preliminary data.</text>
</comment>
<accession>A0A318MKX4</accession>
<dbReference type="GO" id="GO:0043565">
    <property type="term" value="F:sequence-specific DNA binding"/>
    <property type="evidence" value="ECO:0007669"/>
    <property type="project" value="InterPro"/>
</dbReference>
<dbReference type="Gene3D" id="1.10.10.60">
    <property type="entry name" value="Homeodomain-like"/>
    <property type="match status" value="2"/>
</dbReference>
<protein>
    <recommendedName>
        <fullName evidence="4">HTH araC/xylS-type domain-containing protein</fullName>
    </recommendedName>
</protein>
<evidence type="ECO:0000256" key="1">
    <source>
        <dbReference type="ARBA" id="ARBA00023015"/>
    </source>
</evidence>
<dbReference type="PROSITE" id="PS00041">
    <property type="entry name" value="HTH_ARAC_FAMILY_1"/>
    <property type="match status" value="1"/>
</dbReference>
<dbReference type="EMBL" id="QGLK01000005">
    <property type="protein sequence ID" value="PXY86594.1"/>
    <property type="molecule type" value="Genomic_DNA"/>
</dbReference>
<evidence type="ECO:0000313" key="6">
    <source>
        <dbReference type="Proteomes" id="UP000248128"/>
    </source>
</evidence>
<dbReference type="InterPro" id="IPR018062">
    <property type="entry name" value="HTH_AraC-typ_CS"/>
</dbReference>
<gene>
    <name evidence="5" type="ORF">DKK74_07125</name>
</gene>
<dbReference type="Proteomes" id="UP000248128">
    <property type="component" value="Unassembled WGS sequence"/>
</dbReference>
<keyword evidence="3" id="KW-0804">Transcription</keyword>
<keyword evidence="2" id="KW-0238">DNA-binding</keyword>
<evidence type="ECO:0000259" key="4">
    <source>
        <dbReference type="PROSITE" id="PS01124"/>
    </source>
</evidence>
<reference evidence="5 6" key="1">
    <citation type="submission" date="2018-05" db="EMBL/GenBank/DDBJ databases">
        <title>Reference genomes for bee gut microbiota database.</title>
        <authorList>
            <person name="Ellegaard K.M."/>
        </authorList>
    </citation>
    <scope>NUCLEOTIDE SEQUENCE [LARGE SCALE GENOMIC DNA]</scope>
    <source>
        <strain evidence="5 6">ESL0199</strain>
    </source>
</reference>
<evidence type="ECO:0000256" key="2">
    <source>
        <dbReference type="ARBA" id="ARBA00023125"/>
    </source>
</evidence>
<dbReference type="InterPro" id="IPR020449">
    <property type="entry name" value="Tscrpt_reg_AraC-type_HTH"/>
</dbReference>